<evidence type="ECO:0000259" key="2">
    <source>
        <dbReference type="Pfam" id="PF25954"/>
    </source>
</evidence>
<accession>A0A7Z0I252</accession>
<dbReference type="InterPro" id="IPR006143">
    <property type="entry name" value="RND_pump_MFP"/>
</dbReference>
<evidence type="ECO:0000313" key="4">
    <source>
        <dbReference type="Proteomes" id="UP000529417"/>
    </source>
</evidence>
<dbReference type="PANTHER" id="PTHR30469">
    <property type="entry name" value="MULTIDRUG RESISTANCE PROTEIN MDTA"/>
    <property type="match status" value="1"/>
</dbReference>
<organism evidence="3 4">
    <name type="scientific">Rhabdonatronobacter sediminivivens</name>
    <dbReference type="NCBI Taxonomy" id="2743469"/>
    <lineage>
        <taxon>Bacteria</taxon>
        <taxon>Pseudomonadati</taxon>
        <taxon>Pseudomonadota</taxon>
        <taxon>Alphaproteobacteria</taxon>
        <taxon>Rhodobacterales</taxon>
        <taxon>Paracoccaceae</taxon>
        <taxon>Rhabdonatronobacter</taxon>
    </lineage>
</organism>
<gene>
    <name evidence="3" type="ORF">HUK65_16450</name>
</gene>
<reference evidence="3 4" key="1">
    <citation type="journal article" date="2000" name="Arch. Microbiol.">
        <title>Rhodobaca bogoriensis gen. nov. and sp. nov., an alkaliphilic purple nonsulfur bacterium from African Rift Valley soda lakes.</title>
        <authorList>
            <person name="Milford A.D."/>
            <person name="Achenbach L.A."/>
            <person name="Jung D.O."/>
            <person name="Madigan M.T."/>
        </authorList>
    </citation>
    <scope>NUCLEOTIDE SEQUENCE [LARGE SCALE GENOMIC DNA]</scope>
    <source>
        <strain evidence="3 4">2376</strain>
    </source>
</reference>
<dbReference type="SUPFAM" id="SSF111369">
    <property type="entry name" value="HlyD-like secretion proteins"/>
    <property type="match status" value="1"/>
</dbReference>
<comment type="caution">
    <text evidence="3">The sequence shown here is derived from an EMBL/GenBank/DDBJ whole genome shotgun (WGS) entry which is preliminary data.</text>
</comment>
<dbReference type="Pfam" id="PF25954">
    <property type="entry name" value="Beta-barrel_RND_2"/>
    <property type="match status" value="1"/>
</dbReference>
<dbReference type="GO" id="GO:1990281">
    <property type="term" value="C:efflux pump complex"/>
    <property type="evidence" value="ECO:0007669"/>
    <property type="project" value="TreeGrafter"/>
</dbReference>
<dbReference type="GO" id="GO:0015562">
    <property type="term" value="F:efflux transmembrane transporter activity"/>
    <property type="evidence" value="ECO:0007669"/>
    <property type="project" value="TreeGrafter"/>
</dbReference>
<dbReference type="InterPro" id="IPR058792">
    <property type="entry name" value="Beta-barrel_RND_2"/>
</dbReference>
<comment type="similarity">
    <text evidence="1">Belongs to the membrane fusion protein (MFP) (TC 8.A.1) family.</text>
</comment>
<name>A0A7Z0I252_9RHOB</name>
<dbReference type="Gene3D" id="1.10.287.470">
    <property type="entry name" value="Helix hairpin bin"/>
    <property type="match status" value="1"/>
</dbReference>
<sequence length="368" mass="38833">MRIFSILTALAIMAFMYAFIMEREALMALASGAAVTPEDEAELGAVEPARVMRVVAQHSVAQPVESAVTLRGRTEAARRVQVRAETSGLVVSEPLPRGSEVAAGDPLCELSGGVRSAQLAEARARLAEAEVNLNAAERLSDEGFASQTRVLSARAATQSAQAAVDAAVEELARLVMHAPFDGILESDTAEMGSLLQPGAVCATLIKLDPIRLVGFVSERQVDRLEIGALAGGRLASGREVMGNVSFISRAADPETRTFRVEVTVANEDNAIREGQSAEMLIQSEGEVGHLLPGSALTLADDGVLGIRAVDDAGRVTFLPATMLRDAAEGIWLGGLPDVVDAIVVGQEFVREGVEVEVTWRGNAPEGRE</sequence>
<evidence type="ECO:0000313" key="3">
    <source>
        <dbReference type="EMBL" id="NYS26577.1"/>
    </source>
</evidence>
<proteinExistence type="inferred from homology"/>
<dbReference type="PANTHER" id="PTHR30469:SF29">
    <property type="entry name" value="BLR2860 PROTEIN"/>
    <property type="match status" value="1"/>
</dbReference>
<dbReference type="NCBIfam" id="TIGR01730">
    <property type="entry name" value="RND_mfp"/>
    <property type="match status" value="1"/>
</dbReference>
<dbReference type="Proteomes" id="UP000529417">
    <property type="component" value="Unassembled WGS sequence"/>
</dbReference>
<keyword evidence="4" id="KW-1185">Reference proteome</keyword>
<protein>
    <submittedName>
        <fullName evidence="3">Efflux RND transporter periplasmic adaptor subunit</fullName>
    </submittedName>
</protein>
<feature type="domain" description="CusB-like beta-barrel" evidence="2">
    <location>
        <begin position="216"/>
        <end position="284"/>
    </location>
</feature>
<dbReference type="AlphaFoldDB" id="A0A7Z0I252"/>
<dbReference type="Gene3D" id="2.40.30.170">
    <property type="match status" value="1"/>
</dbReference>
<dbReference type="Gene3D" id="2.40.50.100">
    <property type="match status" value="1"/>
</dbReference>
<dbReference type="EMBL" id="JACBXS010000053">
    <property type="protein sequence ID" value="NYS26577.1"/>
    <property type="molecule type" value="Genomic_DNA"/>
</dbReference>
<evidence type="ECO:0000256" key="1">
    <source>
        <dbReference type="ARBA" id="ARBA00009477"/>
    </source>
</evidence>